<dbReference type="OrthoDB" id="9807157at2"/>
<evidence type="ECO:0000313" key="1">
    <source>
        <dbReference type="EMBL" id="TMR31526.1"/>
    </source>
</evidence>
<protein>
    <submittedName>
        <fullName evidence="1">Uncharacterized protein</fullName>
    </submittedName>
</protein>
<evidence type="ECO:0000313" key="2">
    <source>
        <dbReference type="Proteomes" id="UP000306628"/>
    </source>
</evidence>
<proteinExistence type="predicted"/>
<reference evidence="1 2" key="1">
    <citation type="submission" date="2019-05" db="EMBL/GenBank/DDBJ databases">
        <title>Draft genome sequence of Nonomuraea zeae DSM 100528.</title>
        <authorList>
            <person name="Saricaoglu S."/>
            <person name="Isik K."/>
        </authorList>
    </citation>
    <scope>NUCLEOTIDE SEQUENCE [LARGE SCALE GENOMIC DNA]</scope>
    <source>
        <strain evidence="1 2">DSM 100528</strain>
    </source>
</reference>
<keyword evidence="2" id="KW-1185">Reference proteome</keyword>
<dbReference type="EMBL" id="VCKX01000082">
    <property type="protein sequence ID" value="TMR31526.1"/>
    <property type="molecule type" value="Genomic_DNA"/>
</dbReference>
<gene>
    <name evidence="1" type="ORF">ETD85_25560</name>
</gene>
<comment type="caution">
    <text evidence="1">The sequence shown here is derived from an EMBL/GenBank/DDBJ whole genome shotgun (WGS) entry which is preliminary data.</text>
</comment>
<sequence length="107" mass="11439">MRTITLPNTLASQDGRCSAKPEVIYTARWFCRDTSDGPASVAIARAAVDILHNQPELLGSVRARSRTRSAPVGRSSPRLTARAKVSSDDLAVIRHALTAVAEVKVSA</sequence>
<name>A0A5S4GEW0_9ACTN</name>
<dbReference type="RefSeq" id="WP_138692322.1">
    <property type="nucleotide sequence ID" value="NZ_JBHSAZ010000012.1"/>
</dbReference>
<accession>A0A5S4GEW0</accession>
<dbReference type="Proteomes" id="UP000306628">
    <property type="component" value="Unassembled WGS sequence"/>
</dbReference>
<organism evidence="1 2">
    <name type="scientific">Nonomuraea zeae</name>
    <dbReference type="NCBI Taxonomy" id="1642303"/>
    <lineage>
        <taxon>Bacteria</taxon>
        <taxon>Bacillati</taxon>
        <taxon>Actinomycetota</taxon>
        <taxon>Actinomycetes</taxon>
        <taxon>Streptosporangiales</taxon>
        <taxon>Streptosporangiaceae</taxon>
        <taxon>Nonomuraea</taxon>
    </lineage>
</organism>
<dbReference type="AlphaFoldDB" id="A0A5S4GEW0"/>